<sequence>MTELNIGAHCSQEDCKQLDFLPIYCEHCDRTFCKTHSSLSAHNCLALGSTYQRHQPTSQSQFHSIGNAVEDDGRICSYDVCNQRQVVLLSCESCPGNFCISHRQKEVHQCPSLIKSNQSDEVQPAMIVDRAALDAISHTPVFQKKTNDHTTMPKPLSDRARAIKAKLILLKTKMEALPGGNRARQLPESERFVVRLSVMPDIIVSKCSMISAYFGKRWPLGCILDYGCEHFSLPRDKKYGLVRLVDELNECSGVECSHHEHNSIFNSFLDLSCSLQQHVEENCFIEGQLLQIVRIPQT</sequence>
<keyword evidence="2 4" id="KW-0863">Zinc-finger</keyword>
<comment type="caution">
    <text evidence="6">The sequence shown here is derived from an EMBL/GenBank/DDBJ whole genome shotgun (WGS) entry which is preliminary data.</text>
</comment>
<reference evidence="6" key="1">
    <citation type="submission" date="2022-04" db="EMBL/GenBank/DDBJ databases">
        <authorList>
            <person name="Xu L."/>
            <person name="Lv Z."/>
        </authorList>
    </citation>
    <scope>NUCLEOTIDE SEQUENCE</scope>
    <source>
        <strain evidence="6">LV_2022a</strain>
    </source>
</reference>
<evidence type="ECO:0000256" key="2">
    <source>
        <dbReference type="ARBA" id="ARBA00022771"/>
    </source>
</evidence>
<dbReference type="Gene3D" id="4.10.1110.10">
    <property type="entry name" value="AN1-like Zinc finger"/>
    <property type="match status" value="2"/>
</dbReference>
<dbReference type="AlphaFoldDB" id="A0AAE1Z6T8"/>
<accession>A0AAE1Z6T8</accession>
<dbReference type="InterPro" id="IPR000058">
    <property type="entry name" value="Znf_AN1"/>
</dbReference>
<dbReference type="PANTHER" id="PTHR14677:SF20">
    <property type="entry name" value="ZINC FINGER AN1-TYPE CONTAINING 2A-RELATED"/>
    <property type="match status" value="1"/>
</dbReference>
<evidence type="ECO:0000313" key="6">
    <source>
        <dbReference type="EMBL" id="KAK4468676.1"/>
    </source>
</evidence>
<keyword evidence="3" id="KW-0862">Zinc</keyword>
<dbReference type="GO" id="GO:0005737">
    <property type="term" value="C:cytoplasm"/>
    <property type="evidence" value="ECO:0007669"/>
    <property type="project" value="TreeGrafter"/>
</dbReference>
<dbReference type="Proteomes" id="UP001292079">
    <property type="component" value="Unassembled WGS sequence"/>
</dbReference>
<name>A0AAE1Z6T8_SCHME</name>
<dbReference type="PANTHER" id="PTHR14677">
    <property type="entry name" value="ARSENITE INDUCUBLE RNA ASSOCIATED PROTEIN AIP-1-RELATED"/>
    <property type="match status" value="1"/>
</dbReference>
<dbReference type="EMBL" id="JALJAT010000006">
    <property type="protein sequence ID" value="KAK4468676.1"/>
    <property type="molecule type" value="Genomic_DNA"/>
</dbReference>
<dbReference type="Pfam" id="PF01428">
    <property type="entry name" value="zf-AN1"/>
    <property type="match status" value="2"/>
</dbReference>
<dbReference type="GO" id="GO:0008270">
    <property type="term" value="F:zinc ion binding"/>
    <property type="evidence" value="ECO:0007669"/>
    <property type="project" value="UniProtKB-KW"/>
</dbReference>
<reference evidence="6" key="2">
    <citation type="journal article" date="2023" name="Infect Dis Poverty">
        <title>Chromosome-scale genome of the human blood fluke Schistosoma mekongi and its implications for public health.</title>
        <authorList>
            <person name="Zhou M."/>
            <person name="Xu L."/>
            <person name="Xu D."/>
            <person name="Chen W."/>
            <person name="Khan J."/>
            <person name="Hu Y."/>
            <person name="Huang H."/>
            <person name="Wei H."/>
            <person name="Zhang Y."/>
            <person name="Chusongsang P."/>
            <person name="Tanasarnprasert K."/>
            <person name="Hu X."/>
            <person name="Limpanont Y."/>
            <person name="Lv Z."/>
        </authorList>
    </citation>
    <scope>NUCLEOTIDE SEQUENCE</scope>
    <source>
        <strain evidence="6">LV_2022a</strain>
    </source>
</reference>
<proteinExistence type="predicted"/>
<dbReference type="SUPFAM" id="SSF118310">
    <property type="entry name" value="AN1-like Zinc finger"/>
    <property type="match status" value="2"/>
</dbReference>
<keyword evidence="7" id="KW-1185">Reference proteome</keyword>
<organism evidence="6 7">
    <name type="scientific">Schistosoma mekongi</name>
    <name type="common">Parasitic worm</name>
    <dbReference type="NCBI Taxonomy" id="38744"/>
    <lineage>
        <taxon>Eukaryota</taxon>
        <taxon>Metazoa</taxon>
        <taxon>Spiralia</taxon>
        <taxon>Lophotrochozoa</taxon>
        <taxon>Platyhelminthes</taxon>
        <taxon>Trematoda</taxon>
        <taxon>Digenea</taxon>
        <taxon>Strigeidida</taxon>
        <taxon>Schistosomatoidea</taxon>
        <taxon>Schistosomatidae</taxon>
        <taxon>Schistosoma</taxon>
    </lineage>
</organism>
<dbReference type="InterPro" id="IPR035896">
    <property type="entry name" value="AN1-like_Znf"/>
</dbReference>
<dbReference type="PROSITE" id="PS51039">
    <property type="entry name" value="ZF_AN1"/>
    <property type="match status" value="1"/>
</dbReference>
<keyword evidence="1" id="KW-0479">Metal-binding</keyword>
<evidence type="ECO:0000256" key="4">
    <source>
        <dbReference type="PROSITE-ProRule" id="PRU00449"/>
    </source>
</evidence>
<gene>
    <name evidence="6" type="ORF">MN116_007859</name>
</gene>
<evidence type="ECO:0000313" key="7">
    <source>
        <dbReference type="Proteomes" id="UP001292079"/>
    </source>
</evidence>
<evidence type="ECO:0000259" key="5">
    <source>
        <dbReference type="PROSITE" id="PS51039"/>
    </source>
</evidence>
<dbReference type="SMART" id="SM00154">
    <property type="entry name" value="ZnF_AN1"/>
    <property type="match status" value="2"/>
</dbReference>
<evidence type="ECO:0000256" key="3">
    <source>
        <dbReference type="ARBA" id="ARBA00022833"/>
    </source>
</evidence>
<feature type="domain" description="AN1-type" evidence="5">
    <location>
        <begin position="4"/>
        <end position="52"/>
    </location>
</feature>
<evidence type="ECO:0000256" key="1">
    <source>
        <dbReference type="ARBA" id="ARBA00022723"/>
    </source>
</evidence>
<protein>
    <recommendedName>
        <fullName evidence="5">AN1-type domain-containing protein</fullName>
    </recommendedName>
</protein>